<evidence type="ECO:0000313" key="2">
    <source>
        <dbReference type="Proteomes" id="UP000612282"/>
    </source>
</evidence>
<sequence>MPAADVPDLLAALVDRSLLQLVPESGRYRTLETIREYGLSRLTDNDARDRAAAHFTELAARWDPAMTAIDAEYDNTLAALRHLCTVRNPAGAITLALALTWYWQRTGRQDDGAHWLERALAIPGGSPGPERDCAEAVLLINRAATPPGALGLARRLTGHAELPAHQRVFGPILLFLTGHGDAVTQFGELAAGDDGWLSGLSHMFLAEIAGDAGDPVRMRAHVDASLACFHRAGDDWGRAAVLPMRSRLRDDLDGALADLDEADTLAARFGTPHVSDQLLSDLRRIELHLRRGDTALVTATARAARARAAHVTGPAAGTLARIAELEASSRPGEGRSPASEQRS</sequence>
<dbReference type="PANTHER" id="PTHR47691">
    <property type="entry name" value="REGULATOR-RELATED"/>
    <property type="match status" value="1"/>
</dbReference>
<name>A0ABQ3XRQ3_9ACTN</name>
<dbReference type="PANTHER" id="PTHR47691:SF3">
    <property type="entry name" value="HTH-TYPE TRANSCRIPTIONAL REGULATOR RV0890C-RELATED"/>
    <property type="match status" value="1"/>
</dbReference>
<keyword evidence="2" id="KW-1185">Reference proteome</keyword>
<evidence type="ECO:0000313" key="1">
    <source>
        <dbReference type="EMBL" id="GID61072.1"/>
    </source>
</evidence>
<dbReference type="Proteomes" id="UP000612282">
    <property type="component" value="Unassembled WGS sequence"/>
</dbReference>
<reference evidence="1 2" key="1">
    <citation type="submission" date="2021-01" db="EMBL/GenBank/DDBJ databases">
        <title>Whole genome shotgun sequence of Actinoplanes couchii NBRC 106145.</title>
        <authorList>
            <person name="Komaki H."/>
            <person name="Tamura T."/>
        </authorList>
    </citation>
    <scope>NUCLEOTIDE SEQUENCE [LARGE SCALE GENOMIC DNA]</scope>
    <source>
        <strain evidence="1 2">NBRC 106145</strain>
    </source>
</reference>
<accession>A0ABQ3XRQ3</accession>
<organism evidence="1 2">
    <name type="scientific">Actinoplanes couchii</name>
    <dbReference type="NCBI Taxonomy" id="403638"/>
    <lineage>
        <taxon>Bacteria</taxon>
        <taxon>Bacillati</taxon>
        <taxon>Actinomycetota</taxon>
        <taxon>Actinomycetes</taxon>
        <taxon>Micromonosporales</taxon>
        <taxon>Micromonosporaceae</taxon>
        <taxon>Actinoplanes</taxon>
    </lineage>
</organism>
<gene>
    <name evidence="1" type="ORF">Aco03nite_094760</name>
</gene>
<dbReference type="EMBL" id="BOMG01000118">
    <property type="protein sequence ID" value="GID61072.1"/>
    <property type="molecule type" value="Genomic_DNA"/>
</dbReference>
<comment type="caution">
    <text evidence="1">The sequence shown here is derived from an EMBL/GenBank/DDBJ whole genome shotgun (WGS) entry which is preliminary data.</text>
</comment>
<dbReference type="RefSeq" id="WP_203808675.1">
    <property type="nucleotide sequence ID" value="NZ_BAAAQE010000094.1"/>
</dbReference>
<proteinExistence type="predicted"/>
<protein>
    <submittedName>
        <fullName evidence="1">Uncharacterized protein</fullName>
    </submittedName>
</protein>